<name>A0A015JLA4_RHIIW</name>
<comment type="caution">
    <text evidence="4">The sequence shown here is derived from an EMBL/GenBank/DDBJ whole genome shotgun (WGS) entry which is preliminary data.</text>
</comment>
<proteinExistence type="predicted"/>
<dbReference type="GO" id="GO:0097527">
    <property type="term" value="P:necroptotic signaling pathway"/>
    <property type="evidence" value="ECO:0007669"/>
    <property type="project" value="TreeGrafter"/>
</dbReference>
<evidence type="ECO:0000313" key="4">
    <source>
        <dbReference type="EMBL" id="EXX70292.1"/>
    </source>
</evidence>
<dbReference type="InterPro" id="IPR000719">
    <property type="entry name" value="Prot_kinase_dom"/>
</dbReference>
<evidence type="ECO:0000259" key="3">
    <source>
        <dbReference type="PROSITE" id="PS50011"/>
    </source>
</evidence>
<feature type="domain" description="Protein kinase" evidence="3">
    <location>
        <begin position="25"/>
        <end position="280"/>
    </location>
</feature>
<dbReference type="AlphaFoldDB" id="A0A015JLA4"/>
<dbReference type="InterPro" id="IPR001245">
    <property type="entry name" value="Ser-Thr/Tyr_kinase_cat_dom"/>
</dbReference>
<dbReference type="Pfam" id="PF07714">
    <property type="entry name" value="PK_Tyr_Ser-Thr"/>
    <property type="match status" value="1"/>
</dbReference>
<gene>
    <name evidence="4" type="ORF">RirG_088790</name>
</gene>
<dbReference type="Proteomes" id="UP000022910">
    <property type="component" value="Unassembled WGS sequence"/>
</dbReference>
<dbReference type="PANTHER" id="PTHR44329:SF298">
    <property type="entry name" value="MIXED LINEAGE KINASE DOMAIN-LIKE PROTEIN"/>
    <property type="match status" value="1"/>
</dbReference>
<dbReference type="GO" id="GO:0005524">
    <property type="term" value="F:ATP binding"/>
    <property type="evidence" value="ECO:0007669"/>
    <property type="project" value="UniProtKB-KW"/>
</dbReference>
<dbReference type="OrthoDB" id="1668230at2759"/>
<dbReference type="GO" id="GO:0004672">
    <property type="term" value="F:protein kinase activity"/>
    <property type="evidence" value="ECO:0007669"/>
    <property type="project" value="InterPro"/>
</dbReference>
<keyword evidence="1" id="KW-0547">Nucleotide-binding</keyword>
<accession>A0A015JLA4</accession>
<dbReference type="InterPro" id="IPR051681">
    <property type="entry name" value="Ser/Thr_Kinases-Pseudokinases"/>
</dbReference>
<protein>
    <submittedName>
        <fullName evidence="4">Mkk1p</fullName>
    </submittedName>
</protein>
<dbReference type="InterPro" id="IPR011009">
    <property type="entry name" value="Kinase-like_dom_sf"/>
</dbReference>
<reference evidence="4 5" key="1">
    <citation type="submission" date="2014-02" db="EMBL/GenBank/DDBJ databases">
        <title>Single nucleus genome sequencing reveals high similarity among nuclei of an endomycorrhizal fungus.</title>
        <authorList>
            <person name="Lin K."/>
            <person name="Geurts R."/>
            <person name="Zhang Z."/>
            <person name="Limpens E."/>
            <person name="Saunders D.G."/>
            <person name="Mu D."/>
            <person name="Pang E."/>
            <person name="Cao H."/>
            <person name="Cha H."/>
            <person name="Lin T."/>
            <person name="Zhou Q."/>
            <person name="Shang Y."/>
            <person name="Li Y."/>
            <person name="Ivanov S."/>
            <person name="Sharma T."/>
            <person name="Velzen R.V."/>
            <person name="Ruijter N.D."/>
            <person name="Aanen D.K."/>
            <person name="Win J."/>
            <person name="Kamoun S."/>
            <person name="Bisseling T."/>
            <person name="Huang S."/>
        </authorList>
    </citation>
    <scope>NUCLEOTIDE SEQUENCE [LARGE SCALE GENOMIC DNA]</scope>
    <source>
        <strain evidence="5">DAOM197198w</strain>
    </source>
</reference>
<dbReference type="PROSITE" id="PS50011">
    <property type="entry name" value="PROTEIN_KINASE_DOM"/>
    <property type="match status" value="1"/>
</dbReference>
<evidence type="ECO:0000256" key="2">
    <source>
        <dbReference type="ARBA" id="ARBA00022840"/>
    </source>
</evidence>
<dbReference type="SUPFAM" id="SSF56112">
    <property type="entry name" value="Protein kinase-like (PK-like)"/>
    <property type="match status" value="1"/>
</dbReference>
<sequence>MKFLKEWIDERINEDDFNFLDYNEFNNLEIIDKRVNGTLKKANWKNHNIIIVLKISKNLKIIENDFKEYFIKLKVLRRIDHSNINRFLGLTKDPNGNYFSVLEYANEGNLRDYLKINFDALQWNVKLQMALDITRGLMFLHTEKVIHGNLHSYNVLVNDGKVMVTDLELLKQATKITSENIVYVEPQYLHNSSYKRDMKSDIYSLGVLLWEISSGRPPFSECIQKVFGLTQVKNKLLNGEKEEPVANTPSEYLQLYQKCWQDEPNSRPEINQVYEILSRIKLQSGIDNIRVTNGNISDRHTAKITLEIFKSPAQQIIRKLKLNHGIVLNGYDIISSLQGVVVEDGELKVNLYEESPLVYTSINSENNDLQIDTCINFPVAEIVYNGNLLKSFLEYTNDEKKLHELCGDFLSRRFLAGGQLFIEDFNSVTTTQASILKYYFFCVYNSIKYSTEIQLSKLFTLNLLPKLITLDGERINTHEELINWMNNLYQKNMVNIISYDNLIPISRLKDDTSLIDGDSETFEEKQPGIIDFNEKLDFDDWTEEVVDDNLMVWAEDFKLFHGLIINNDGEIEISEKIPIYINRIPEANPRDKTYLKIVNQSTEFDFNLISNNIFSTINLDTFPFTRNNVINNNNNNNNHEDYNHVLIKCEKYEIFLDMKRMIKPTYEFEQVIEDALNNMRPLKALQQVFDEYGHLFSRRIVLGRSIKNIIPNFPSSNTFNDINDIDQILESLDNLNIKFLLTQKESTIEKDDVCNWIQDSQYLEVIEFDHIIPLYKILKEEQQKRIDDLSQNDYKILMTGITNLTDLNNNNNEHYKRVNFDLSLEKENYDVFGLIISENNTKLEDIYINFGLYDFNGFYTIIKKGENIIIDITRCHILWLIIGNPSRSTIFSPNNRDFEINYLKKSIKLRSNISNYKIKTFFPLYEGYTVLIHENHSSINYEYNNIIKIIEWNERSIKIQIESNFKFEFNTISDINLSDHNSDPVINLEIELYICVISTNYKNLKIDNDIEREYPLNLIGHILIKENKYD</sequence>
<dbReference type="HOGENOM" id="CLU_002764_0_0_1"/>
<organism evidence="4 5">
    <name type="scientific">Rhizophagus irregularis (strain DAOM 197198w)</name>
    <name type="common">Glomus intraradices</name>
    <dbReference type="NCBI Taxonomy" id="1432141"/>
    <lineage>
        <taxon>Eukaryota</taxon>
        <taxon>Fungi</taxon>
        <taxon>Fungi incertae sedis</taxon>
        <taxon>Mucoromycota</taxon>
        <taxon>Glomeromycotina</taxon>
        <taxon>Glomeromycetes</taxon>
        <taxon>Glomerales</taxon>
        <taxon>Glomeraceae</taxon>
        <taxon>Rhizophagus</taxon>
    </lineage>
</organism>
<dbReference type="PANTHER" id="PTHR44329">
    <property type="entry name" value="SERINE/THREONINE-PROTEIN KINASE TNNI3K-RELATED"/>
    <property type="match status" value="1"/>
</dbReference>
<dbReference type="Gene3D" id="1.10.510.10">
    <property type="entry name" value="Transferase(Phosphotransferase) domain 1"/>
    <property type="match status" value="1"/>
</dbReference>
<keyword evidence="2" id="KW-0067">ATP-binding</keyword>
<dbReference type="EMBL" id="JEMT01016627">
    <property type="protein sequence ID" value="EXX70292.1"/>
    <property type="molecule type" value="Genomic_DNA"/>
</dbReference>
<evidence type="ECO:0000256" key="1">
    <source>
        <dbReference type="ARBA" id="ARBA00022741"/>
    </source>
</evidence>
<evidence type="ECO:0000313" key="5">
    <source>
        <dbReference type="Proteomes" id="UP000022910"/>
    </source>
</evidence>
<keyword evidence="5" id="KW-1185">Reference proteome</keyword>
<dbReference type="SMR" id="A0A015JLA4"/>